<accession>A0A1A9RXR4</accession>
<feature type="chain" id="PRO_5008396295" description="Surface-adhesin protein E-like domain-containing protein" evidence="1">
    <location>
        <begin position="23"/>
        <end position="142"/>
    </location>
</feature>
<keyword evidence="4" id="KW-1185">Reference proteome</keyword>
<comment type="caution">
    <text evidence="3">The sequence shown here is derived from an EMBL/GenBank/DDBJ whole genome shotgun (WGS) entry which is preliminary data.</text>
</comment>
<evidence type="ECO:0000313" key="4">
    <source>
        <dbReference type="Proteomes" id="UP000077885"/>
    </source>
</evidence>
<feature type="domain" description="Surface-adhesin protein E-like" evidence="2">
    <location>
        <begin position="35"/>
        <end position="139"/>
    </location>
</feature>
<evidence type="ECO:0000313" key="3">
    <source>
        <dbReference type="EMBL" id="OAM29276.1"/>
    </source>
</evidence>
<name>A0A1A9RXR4_9NEIS</name>
<dbReference type="PROSITE" id="PS51257">
    <property type="entry name" value="PROKAR_LIPOPROTEIN"/>
    <property type="match status" value="1"/>
</dbReference>
<evidence type="ECO:0000256" key="1">
    <source>
        <dbReference type="SAM" id="SignalP"/>
    </source>
</evidence>
<keyword evidence="1" id="KW-0732">Signal</keyword>
<proteinExistence type="predicted"/>
<dbReference type="InterPro" id="IPR031939">
    <property type="entry name" value="Adhesin_E-like"/>
</dbReference>
<gene>
    <name evidence="3" type="ORF">A7P95_03420</name>
</gene>
<feature type="signal peptide" evidence="1">
    <location>
        <begin position="1"/>
        <end position="22"/>
    </location>
</feature>
<dbReference type="OrthoDB" id="8602093at2"/>
<sequence>MRLSRFVPLCAALALAGCPSMGGPSLGGSWKENGVSPNGNVRHEIDTASIQKTGSRVSFRERITVANPKTEHYANTPHFKTAVNQWQVDCSARTRRLVSVEMWDASGNKLASHQYGMSRQAVPVVKGSAGGRQFEAACGRSL</sequence>
<dbReference type="EMBL" id="LXSL01000014">
    <property type="protein sequence ID" value="OAM29276.1"/>
    <property type="molecule type" value="Genomic_DNA"/>
</dbReference>
<dbReference type="RefSeq" id="WP_067591198.1">
    <property type="nucleotide sequence ID" value="NZ_LXSL01000014.1"/>
</dbReference>
<organism evidence="3 4">
    <name type="scientific">Eikenella longinqua</name>
    <dbReference type="NCBI Taxonomy" id="1795827"/>
    <lineage>
        <taxon>Bacteria</taxon>
        <taxon>Pseudomonadati</taxon>
        <taxon>Pseudomonadota</taxon>
        <taxon>Betaproteobacteria</taxon>
        <taxon>Neisseriales</taxon>
        <taxon>Neisseriaceae</taxon>
        <taxon>Eikenella</taxon>
    </lineage>
</organism>
<protein>
    <recommendedName>
        <fullName evidence="2">Surface-adhesin protein E-like domain-containing protein</fullName>
    </recommendedName>
</protein>
<dbReference type="STRING" id="1795827.A7P95_03420"/>
<reference evidence="4" key="1">
    <citation type="submission" date="2016-05" db="EMBL/GenBank/DDBJ databases">
        <title>Draft genome of Corynebacterium afermentans subsp. afermentans LCDC 88199T.</title>
        <authorList>
            <person name="Bernier A.-M."/>
            <person name="Bernard K."/>
        </authorList>
    </citation>
    <scope>NUCLEOTIDE SEQUENCE [LARGE SCALE GENOMIC DNA]</scope>
    <source>
        <strain evidence="4">NML02-A-017</strain>
    </source>
</reference>
<dbReference type="Pfam" id="PF16747">
    <property type="entry name" value="Adhesin_E"/>
    <property type="match status" value="1"/>
</dbReference>
<dbReference type="AlphaFoldDB" id="A0A1A9RXR4"/>
<dbReference type="Proteomes" id="UP000077885">
    <property type="component" value="Unassembled WGS sequence"/>
</dbReference>
<evidence type="ECO:0000259" key="2">
    <source>
        <dbReference type="Pfam" id="PF16747"/>
    </source>
</evidence>